<dbReference type="Proteomes" id="UP000077755">
    <property type="component" value="Chromosome 7"/>
</dbReference>
<gene>
    <name evidence="7" type="ORF">DCAR_0726998</name>
</gene>
<reference evidence="7" key="1">
    <citation type="journal article" date="2016" name="Nat. Genet.">
        <title>A high-quality carrot genome assembly provides new insights into carotenoid accumulation and asterid genome evolution.</title>
        <authorList>
            <person name="Iorizzo M."/>
            <person name="Ellison S."/>
            <person name="Senalik D."/>
            <person name="Zeng P."/>
            <person name="Satapoomin P."/>
            <person name="Huang J."/>
            <person name="Bowman M."/>
            <person name="Iovene M."/>
            <person name="Sanseverino W."/>
            <person name="Cavagnaro P."/>
            <person name="Yildiz M."/>
            <person name="Macko-Podgorni A."/>
            <person name="Moranska E."/>
            <person name="Grzebelus E."/>
            <person name="Grzebelus D."/>
            <person name="Ashrafi H."/>
            <person name="Zheng Z."/>
            <person name="Cheng S."/>
            <person name="Spooner D."/>
            <person name="Van Deynze A."/>
            <person name="Simon P."/>
        </authorList>
    </citation>
    <scope>NUCLEOTIDE SEQUENCE</scope>
    <source>
        <tissue evidence="7">Leaf</tissue>
    </source>
</reference>
<dbReference type="InterPro" id="IPR036641">
    <property type="entry name" value="HPT_dom_sf"/>
</dbReference>
<dbReference type="PANTHER" id="PTHR28242:SF13">
    <property type="entry name" value="HISTIDINE-CONTAINING PHOSPHOTRANSFER PROTEIN 5"/>
    <property type="match status" value="1"/>
</dbReference>
<keyword evidence="1" id="KW-0963">Cytoplasm</keyword>
<comment type="function">
    <text evidence="5">Functions as a two-component phosphorelay mediators between cytokinin sensor histidine kinases and response regulators (B-type ARRs). Plays an important role in propagating cytokinin signal transduction.</text>
</comment>
<evidence type="ECO:0000256" key="5">
    <source>
        <dbReference type="RuleBase" id="RU369004"/>
    </source>
</evidence>
<dbReference type="EMBL" id="CP093349">
    <property type="protein sequence ID" value="WOH07566.1"/>
    <property type="molecule type" value="Genomic_DNA"/>
</dbReference>
<reference evidence="7" key="2">
    <citation type="submission" date="2022-03" db="EMBL/GenBank/DDBJ databases">
        <title>Draft title - Genomic analysis of global carrot germplasm unveils the trajectory of domestication and the origin of high carotenoid orange carrot.</title>
        <authorList>
            <person name="Iorizzo M."/>
            <person name="Ellison S."/>
            <person name="Senalik D."/>
            <person name="Macko-Podgorni A."/>
            <person name="Grzebelus D."/>
            <person name="Bostan H."/>
            <person name="Rolling W."/>
            <person name="Curaba J."/>
            <person name="Simon P."/>
        </authorList>
    </citation>
    <scope>NUCLEOTIDE SEQUENCE</scope>
    <source>
        <tissue evidence="7">Leaf</tissue>
    </source>
</reference>
<dbReference type="FunFam" id="1.20.120.160:FF:000001">
    <property type="entry name" value="Histidine-containing phosphotransfer protein 1"/>
    <property type="match status" value="1"/>
</dbReference>
<accession>A0AAF1B8U5</accession>
<comment type="domain">
    <text evidence="5">Histidine-containing phosphotransfer domain (HPt) contains an active histidine that mediates the phosphotransfer.</text>
</comment>
<dbReference type="InterPro" id="IPR008207">
    <property type="entry name" value="Sig_transdc_His_kin_Hpt_dom"/>
</dbReference>
<dbReference type="PANTHER" id="PTHR28242">
    <property type="entry name" value="PHOSPHORELAY INTERMEDIATE PROTEIN YPD1"/>
    <property type="match status" value="1"/>
</dbReference>
<dbReference type="GO" id="GO:0009736">
    <property type="term" value="P:cytokinin-activated signaling pathway"/>
    <property type="evidence" value="ECO:0007669"/>
    <property type="project" value="UniProtKB-KW"/>
</dbReference>
<evidence type="ECO:0000256" key="3">
    <source>
        <dbReference type="ARBA" id="ARBA00023012"/>
    </source>
</evidence>
<dbReference type="GO" id="GO:0000160">
    <property type="term" value="P:phosphorelay signal transduction system"/>
    <property type="evidence" value="ECO:0007669"/>
    <property type="project" value="UniProtKB-UniRule"/>
</dbReference>
<evidence type="ECO:0000256" key="1">
    <source>
        <dbReference type="ARBA" id="ARBA00022490"/>
    </source>
</evidence>
<proteinExistence type="predicted"/>
<protein>
    <recommendedName>
        <fullName evidence="5">Histidine-containing phosphotransfer protein</fullName>
    </recommendedName>
</protein>
<keyword evidence="2 5" id="KW-0932">Cytokinin signaling pathway</keyword>
<keyword evidence="3 5" id="KW-0902">Two-component regulatory system</keyword>
<evidence type="ECO:0000313" key="8">
    <source>
        <dbReference type="Proteomes" id="UP000077755"/>
    </source>
</evidence>
<dbReference type="GO" id="GO:0005829">
    <property type="term" value="C:cytosol"/>
    <property type="evidence" value="ECO:0007669"/>
    <property type="project" value="UniProtKB-SubCell"/>
</dbReference>
<dbReference type="SUPFAM" id="SSF47226">
    <property type="entry name" value="Histidine-containing phosphotransfer domain, HPT domain"/>
    <property type="match status" value="1"/>
</dbReference>
<dbReference type="Pfam" id="PF01627">
    <property type="entry name" value="Hpt"/>
    <property type="match status" value="1"/>
</dbReference>
<dbReference type="GO" id="GO:0009927">
    <property type="term" value="F:histidine phosphotransfer kinase activity"/>
    <property type="evidence" value="ECO:0007669"/>
    <property type="project" value="UniProtKB-UniRule"/>
</dbReference>
<evidence type="ECO:0000256" key="2">
    <source>
        <dbReference type="ARBA" id="ARBA00022864"/>
    </source>
</evidence>
<evidence type="ECO:0000313" key="7">
    <source>
        <dbReference type="EMBL" id="WOH07566.1"/>
    </source>
</evidence>
<dbReference type="GO" id="GO:0043424">
    <property type="term" value="F:protein histidine kinase binding"/>
    <property type="evidence" value="ECO:0007669"/>
    <property type="project" value="UniProtKB-UniRule"/>
</dbReference>
<keyword evidence="4" id="KW-0539">Nucleus</keyword>
<feature type="domain" description="HPt" evidence="6">
    <location>
        <begin position="45"/>
        <end position="125"/>
    </location>
</feature>
<dbReference type="GO" id="GO:0005634">
    <property type="term" value="C:nucleus"/>
    <property type="evidence" value="ECO:0007669"/>
    <property type="project" value="UniProtKB-SubCell"/>
</dbReference>
<dbReference type="Gene3D" id="1.20.120.160">
    <property type="entry name" value="HPT domain"/>
    <property type="match status" value="1"/>
</dbReference>
<evidence type="ECO:0000256" key="4">
    <source>
        <dbReference type="ARBA" id="ARBA00023242"/>
    </source>
</evidence>
<comment type="subcellular location">
    <subcellularLocation>
        <location evidence="5">Cytoplasm</location>
        <location evidence="5">Cytosol</location>
    </subcellularLocation>
    <subcellularLocation>
        <location evidence="5">Nucleus</location>
    </subcellularLocation>
</comment>
<dbReference type="AlphaFoldDB" id="A0AAF1B8U5"/>
<organism evidence="7 8">
    <name type="scientific">Daucus carota subsp. sativus</name>
    <name type="common">Carrot</name>
    <dbReference type="NCBI Taxonomy" id="79200"/>
    <lineage>
        <taxon>Eukaryota</taxon>
        <taxon>Viridiplantae</taxon>
        <taxon>Streptophyta</taxon>
        <taxon>Embryophyta</taxon>
        <taxon>Tracheophyta</taxon>
        <taxon>Spermatophyta</taxon>
        <taxon>Magnoliopsida</taxon>
        <taxon>eudicotyledons</taxon>
        <taxon>Gunneridae</taxon>
        <taxon>Pentapetalae</taxon>
        <taxon>asterids</taxon>
        <taxon>campanulids</taxon>
        <taxon>Apiales</taxon>
        <taxon>Apiaceae</taxon>
        <taxon>Apioideae</taxon>
        <taxon>Scandiceae</taxon>
        <taxon>Daucinae</taxon>
        <taxon>Daucus</taxon>
        <taxon>Daucus sect. Daucus</taxon>
    </lineage>
</organism>
<sequence length="152" mass="17638">MEAMNQLQQQYVDYLSSLYREGLLEKQFLNIQKLQDENHPQFVREVLTLYFDDSERLLHTLDTALNQTDVDYAQVHHSALDIYESSLSFGTQRVQNVCVTFRSCYYAKDLDGCLRCLQQLKDEYYLVKGKLQTLLTLEQQIVAAGGSMPIVE</sequence>
<keyword evidence="8" id="KW-1185">Reference proteome</keyword>
<evidence type="ECO:0000259" key="6">
    <source>
        <dbReference type="Pfam" id="PF01627"/>
    </source>
</evidence>
<dbReference type="InterPro" id="IPR045871">
    <property type="entry name" value="AHP1-5/YPD1"/>
</dbReference>
<name>A0AAF1B8U5_DAUCS</name>